<dbReference type="InterPro" id="IPR015943">
    <property type="entry name" value="WD40/YVTN_repeat-like_dom_sf"/>
</dbReference>
<evidence type="ECO:0000256" key="6">
    <source>
        <dbReference type="SAM" id="MobiDB-lite"/>
    </source>
</evidence>
<dbReference type="EMBL" id="SWLB01000011">
    <property type="protein sequence ID" value="KAF3332535.1"/>
    <property type="molecule type" value="Genomic_DNA"/>
</dbReference>
<dbReference type="PROSITE" id="PS50082">
    <property type="entry name" value="WD_REPEATS_2"/>
    <property type="match status" value="1"/>
</dbReference>
<evidence type="ECO:0000256" key="1">
    <source>
        <dbReference type="ARBA" id="ARBA00004123"/>
    </source>
</evidence>
<evidence type="ECO:0000256" key="5">
    <source>
        <dbReference type="PROSITE-ProRule" id="PRU00221"/>
    </source>
</evidence>
<evidence type="ECO:0000313" key="7">
    <source>
        <dbReference type="EMBL" id="KAF3332535.1"/>
    </source>
</evidence>
<dbReference type="InterPro" id="IPR001680">
    <property type="entry name" value="WD40_rpt"/>
</dbReference>
<dbReference type="GO" id="GO:0048188">
    <property type="term" value="C:Set1C/COMPASS complex"/>
    <property type="evidence" value="ECO:0007669"/>
    <property type="project" value="InterPro"/>
</dbReference>
<feature type="compositionally biased region" description="Low complexity" evidence="6">
    <location>
        <begin position="532"/>
        <end position="543"/>
    </location>
</feature>
<dbReference type="AlphaFoldDB" id="A0A833VMB1"/>
<keyword evidence="2 5" id="KW-0853">WD repeat</keyword>
<dbReference type="InterPro" id="IPR037850">
    <property type="entry name" value="RBBP5/Swd1"/>
</dbReference>
<keyword evidence="8" id="KW-1185">Reference proteome</keyword>
<dbReference type="Gene3D" id="2.130.10.10">
    <property type="entry name" value="YVTN repeat-like/Quinoprotein amine dehydrogenase"/>
    <property type="match status" value="2"/>
</dbReference>
<evidence type="ECO:0000256" key="3">
    <source>
        <dbReference type="ARBA" id="ARBA00022737"/>
    </source>
</evidence>
<comment type="subcellular location">
    <subcellularLocation>
        <location evidence="1">Nucleus</location>
    </subcellularLocation>
</comment>
<gene>
    <name evidence="7" type="ORF">FCM35_KLT02112</name>
</gene>
<dbReference type="Proteomes" id="UP000623129">
    <property type="component" value="Unassembled WGS sequence"/>
</dbReference>
<name>A0A833VMB1_9POAL</name>
<feature type="region of interest" description="Disordered" evidence="6">
    <location>
        <begin position="451"/>
        <end position="566"/>
    </location>
</feature>
<accession>A0A833VMB1</accession>
<dbReference type="InterPro" id="IPR036322">
    <property type="entry name" value="WD40_repeat_dom_sf"/>
</dbReference>
<reference evidence="7" key="1">
    <citation type="submission" date="2020-01" db="EMBL/GenBank/DDBJ databases">
        <title>Genome sequence of Kobresia littledalei, the first chromosome-level genome in the family Cyperaceae.</title>
        <authorList>
            <person name="Qu G."/>
        </authorList>
    </citation>
    <scope>NUCLEOTIDE SEQUENCE</scope>
    <source>
        <strain evidence="7">C.B.Clarke</strain>
        <tissue evidence="7">Leaf</tissue>
    </source>
</reference>
<keyword evidence="4" id="KW-0539">Nucleus</keyword>
<organism evidence="7 8">
    <name type="scientific">Carex littledalei</name>
    <dbReference type="NCBI Taxonomy" id="544730"/>
    <lineage>
        <taxon>Eukaryota</taxon>
        <taxon>Viridiplantae</taxon>
        <taxon>Streptophyta</taxon>
        <taxon>Embryophyta</taxon>
        <taxon>Tracheophyta</taxon>
        <taxon>Spermatophyta</taxon>
        <taxon>Magnoliopsida</taxon>
        <taxon>Liliopsida</taxon>
        <taxon>Poales</taxon>
        <taxon>Cyperaceae</taxon>
        <taxon>Cyperoideae</taxon>
        <taxon>Cariceae</taxon>
        <taxon>Carex</taxon>
        <taxon>Carex subgen. Euthyceras</taxon>
    </lineage>
</organism>
<proteinExistence type="predicted"/>
<comment type="caution">
    <text evidence="7">The sequence shown here is derived from an EMBL/GenBank/DDBJ whole genome shotgun (WGS) entry which is preliminary data.</text>
</comment>
<dbReference type="OrthoDB" id="196858at2759"/>
<evidence type="ECO:0000256" key="2">
    <source>
        <dbReference type="ARBA" id="ARBA00022574"/>
    </source>
</evidence>
<keyword evidence="3" id="KW-0677">Repeat</keyword>
<sequence length="566" mass="62878">MNVPIIDPLQGDFPEIIEDFLQYGSMKCIAFNSCGTLLAAGCSDGNCIIWDFETRGISRKLRDSATISPITSVCWSKHGHRLLVSATDKSLTLWDVKKCEKISRITLQQTALHARLDPGALEPTICLACPLSSAPLLVDISNGSSTSLPVSVSQEGNNYTVATNPRKFSDGSTPFTPTAATFDWSGEVICVGNSKGEILIVGTKTSKVYAIIPVPGGAVIKDIVFSRSGLYVLTNSNDRVIRLFENLLPHHNTINELETIDSSNNNTNNNVEEYDIVDKLKTNGTKCMKYLREFQDVVTKIQWKTPCFSGDDEWILGASASKGEHKLYIWERLGHLVKILEGPKEAIIDLVWHPERPIVVSVSVTGTAYVWAKDYVENWSAFAPDFKELEENEEYIEKEDEFDINPREDEKEKEEVIDEDAEVDIDNSEDTSILKASNGSYGELRYLAAVPSPEQSEQQDKYPASPIKLEESNNSASPFDMDVVANGHASSPMEGSEFFFAEEDGGTSLKRKRKPSAKGMEMQAEKDKKPVIKNPKSSSLSKISKPRTKYEFDSDQDDEFTDGFVF</sequence>
<dbReference type="SUPFAM" id="SSF50978">
    <property type="entry name" value="WD40 repeat-like"/>
    <property type="match status" value="1"/>
</dbReference>
<dbReference type="SMART" id="SM00320">
    <property type="entry name" value="WD40"/>
    <property type="match status" value="4"/>
</dbReference>
<feature type="repeat" description="WD" evidence="5">
    <location>
        <begin position="70"/>
        <end position="104"/>
    </location>
</feature>
<evidence type="ECO:0000256" key="4">
    <source>
        <dbReference type="ARBA" id="ARBA00023242"/>
    </source>
</evidence>
<feature type="compositionally biased region" description="Acidic residues" evidence="6">
    <location>
        <begin position="553"/>
        <end position="566"/>
    </location>
</feature>
<evidence type="ECO:0000313" key="8">
    <source>
        <dbReference type="Proteomes" id="UP000623129"/>
    </source>
</evidence>
<protein>
    <submittedName>
        <fullName evidence="7">Retinoblastoma-binding protein 5</fullName>
    </submittedName>
</protein>
<dbReference type="PANTHER" id="PTHR44040">
    <property type="entry name" value="RETINOBLASTOMA-BINDING PROTEIN 5"/>
    <property type="match status" value="1"/>
</dbReference>
<dbReference type="PANTHER" id="PTHR44040:SF1">
    <property type="entry name" value="RETINOBLASTOMA-BINDING PROTEIN 5"/>
    <property type="match status" value="1"/>
</dbReference>
<dbReference type="Pfam" id="PF00400">
    <property type="entry name" value="WD40"/>
    <property type="match status" value="3"/>
</dbReference>